<dbReference type="PANTHER" id="PTHR30146:SF24">
    <property type="entry name" value="XYLOSE OPERON REGULATORY PROTEIN"/>
    <property type="match status" value="1"/>
</dbReference>
<dbReference type="InParanoid" id="A0A146G471"/>
<dbReference type="PANTHER" id="PTHR30146">
    <property type="entry name" value="LACI-RELATED TRANSCRIPTIONAL REPRESSOR"/>
    <property type="match status" value="1"/>
</dbReference>
<dbReference type="SMART" id="SM00342">
    <property type="entry name" value="HTH_ARAC"/>
    <property type="match status" value="1"/>
</dbReference>
<gene>
    <name evidence="5" type="ORF">TSACC_2994</name>
</gene>
<dbReference type="Gene3D" id="1.10.10.60">
    <property type="entry name" value="Homeodomain-like"/>
    <property type="match status" value="1"/>
</dbReference>
<dbReference type="EMBL" id="BDCO01000002">
    <property type="protein sequence ID" value="GAT32595.1"/>
    <property type="molecule type" value="Genomic_DNA"/>
</dbReference>
<evidence type="ECO:0000313" key="6">
    <source>
        <dbReference type="Proteomes" id="UP000076023"/>
    </source>
</evidence>
<dbReference type="PROSITE" id="PS00041">
    <property type="entry name" value="HTH_ARAC_FAMILY_1"/>
    <property type="match status" value="1"/>
</dbReference>
<dbReference type="Pfam" id="PF12833">
    <property type="entry name" value="HTH_18"/>
    <property type="match status" value="1"/>
</dbReference>
<dbReference type="SUPFAM" id="SSF53822">
    <property type="entry name" value="Periplasmic binding protein-like I"/>
    <property type="match status" value="1"/>
</dbReference>
<evidence type="ECO:0000259" key="4">
    <source>
        <dbReference type="PROSITE" id="PS01124"/>
    </source>
</evidence>
<keyword evidence="1" id="KW-0805">Transcription regulation</keyword>
<dbReference type="GO" id="GO:0000976">
    <property type="term" value="F:transcription cis-regulatory region binding"/>
    <property type="evidence" value="ECO:0007669"/>
    <property type="project" value="TreeGrafter"/>
</dbReference>
<dbReference type="InterPro" id="IPR054031">
    <property type="entry name" value="XylR_PBP1"/>
</dbReference>
<reference evidence="6" key="1">
    <citation type="journal article" date="2017" name="Genome Announc.">
        <title>Draft Genome Sequence of Terrimicrobium sacchariphilum NM-5T, a Facultative Anaerobic Soil Bacterium of the Class Spartobacteria.</title>
        <authorList>
            <person name="Qiu Y.L."/>
            <person name="Tourlousse D.M."/>
            <person name="Matsuura N."/>
            <person name="Ohashi A."/>
            <person name="Sekiguchi Y."/>
        </authorList>
    </citation>
    <scope>NUCLEOTIDE SEQUENCE [LARGE SCALE GENOMIC DNA]</scope>
    <source>
        <strain evidence="6">NM-5</strain>
    </source>
</reference>
<dbReference type="FunCoup" id="A0A146G471">
    <property type="interactions" value="27"/>
</dbReference>
<feature type="domain" description="HTH araC/xylS-type" evidence="4">
    <location>
        <begin position="286"/>
        <end position="384"/>
    </location>
</feature>
<evidence type="ECO:0000313" key="5">
    <source>
        <dbReference type="EMBL" id="GAT32595.1"/>
    </source>
</evidence>
<dbReference type="AlphaFoldDB" id="A0A146G471"/>
<dbReference type="InterPro" id="IPR018060">
    <property type="entry name" value="HTH_AraC"/>
</dbReference>
<dbReference type="InterPro" id="IPR018062">
    <property type="entry name" value="HTH_AraC-typ_CS"/>
</dbReference>
<dbReference type="InterPro" id="IPR009057">
    <property type="entry name" value="Homeodomain-like_sf"/>
</dbReference>
<evidence type="ECO:0000256" key="1">
    <source>
        <dbReference type="ARBA" id="ARBA00023015"/>
    </source>
</evidence>
<keyword evidence="2" id="KW-0238">DNA-binding</keyword>
<dbReference type="PROSITE" id="PS01124">
    <property type="entry name" value="HTH_ARAC_FAMILY_2"/>
    <property type="match status" value="1"/>
</dbReference>
<comment type="caution">
    <text evidence="5">The sequence shown here is derived from an EMBL/GenBank/DDBJ whole genome shotgun (WGS) entry which is preliminary data.</text>
</comment>
<protein>
    <submittedName>
        <fullName evidence="5">LacI family transcriptional regulator</fullName>
    </submittedName>
</protein>
<evidence type="ECO:0000256" key="2">
    <source>
        <dbReference type="ARBA" id="ARBA00023125"/>
    </source>
</evidence>
<dbReference type="SUPFAM" id="SSF46689">
    <property type="entry name" value="Homeodomain-like"/>
    <property type="match status" value="1"/>
</dbReference>
<dbReference type="Pfam" id="PF22177">
    <property type="entry name" value="PBP1_XylR"/>
    <property type="match status" value="1"/>
</dbReference>
<proteinExistence type="predicted"/>
<dbReference type="STRING" id="690879.TSACC_2994"/>
<sequence length="388" mass="43938">MGRFAPYRIALLLGQDLGYCRDVLSGILAHAEANRLNWTYHEDSPDKRVLPLLKRWKPDGIIAHLSDKKLARGLMRLALPLVSITHTFDEPGAPVIDVDHEKVGEEAARYFLSLGYRSFGYYGSREAAFSRRREQGFRLALERQGFSISPCHAEFFPRIPITENWSDMEKQAARWLHRLPKPVAILASNDLPARTLCQICRLSGLRVPKDVAILGVDNDSSECRLSSPPLSSIAIPSQTIGQLAAEMLDRMIRKKRLTSRAVFLPPQGVIARESTGLRSTLEPRLRDALLYIQEHAGKEITTGEVCTFLKMSRRAAERLFHDKLASTIHGELQLARIRLAQQLLLKTEFTIAEIAERAGFNNPRRFHRVFSQYEDCNPSDYRRGLAGR</sequence>
<dbReference type="Gene3D" id="3.40.50.2300">
    <property type="match status" value="2"/>
</dbReference>
<name>A0A146G471_TERSA</name>
<dbReference type="InterPro" id="IPR028082">
    <property type="entry name" value="Peripla_BP_I"/>
</dbReference>
<dbReference type="InterPro" id="IPR046335">
    <property type="entry name" value="LacI/GalR-like_sensor"/>
</dbReference>
<accession>A0A146G471</accession>
<keyword evidence="3" id="KW-0804">Transcription</keyword>
<organism evidence="5 6">
    <name type="scientific">Terrimicrobium sacchariphilum</name>
    <dbReference type="NCBI Taxonomy" id="690879"/>
    <lineage>
        <taxon>Bacteria</taxon>
        <taxon>Pseudomonadati</taxon>
        <taxon>Verrucomicrobiota</taxon>
        <taxon>Terrimicrobiia</taxon>
        <taxon>Terrimicrobiales</taxon>
        <taxon>Terrimicrobiaceae</taxon>
        <taxon>Terrimicrobium</taxon>
    </lineage>
</organism>
<evidence type="ECO:0000256" key="3">
    <source>
        <dbReference type="ARBA" id="ARBA00023163"/>
    </source>
</evidence>
<dbReference type="RefSeq" id="WP_075078424.1">
    <property type="nucleotide sequence ID" value="NZ_BDCO01000002.1"/>
</dbReference>
<keyword evidence="6" id="KW-1185">Reference proteome</keyword>
<dbReference type="Proteomes" id="UP000076023">
    <property type="component" value="Unassembled WGS sequence"/>
</dbReference>
<dbReference type="GO" id="GO:0003700">
    <property type="term" value="F:DNA-binding transcription factor activity"/>
    <property type="evidence" value="ECO:0007669"/>
    <property type="project" value="InterPro"/>
</dbReference>
<dbReference type="Pfam" id="PF13377">
    <property type="entry name" value="Peripla_BP_3"/>
    <property type="match status" value="1"/>
</dbReference>
<dbReference type="CDD" id="cd01543">
    <property type="entry name" value="PBP1_XylR"/>
    <property type="match status" value="1"/>
</dbReference>